<dbReference type="PANTHER" id="PTHR30055:SF234">
    <property type="entry name" value="HTH-TYPE TRANSCRIPTIONAL REGULATOR BETI"/>
    <property type="match status" value="1"/>
</dbReference>
<accession>A0A060ZLI1</accession>
<dbReference type="GO" id="GO:0000976">
    <property type="term" value="F:transcription cis-regulatory region binding"/>
    <property type="evidence" value="ECO:0007669"/>
    <property type="project" value="TreeGrafter"/>
</dbReference>
<dbReference type="SUPFAM" id="SSF46689">
    <property type="entry name" value="Homeodomain-like"/>
    <property type="match status" value="1"/>
</dbReference>
<dbReference type="RefSeq" id="WP_044570475.1">
    <property type="nucleotide sequence ID" value="NZ_BAABDR010000058.1"/>
</dbReference>
<dbReference type="Gene3D" id="1.10.357.10">
    <property type="entry name" value="Tetracycline Repressor, domain 2"/>
    <property type="match status" value="1"/>
</dbReference>
<feature type="DNA-binding region" description="H-T-H motif" evidence="4">
    <location>
        <begin position="37"/>
        <end position="56"/>
    </location>
</feature>
<dbReference type="PRINTS" id="PR00455">
    <property type="entry name" value="HTHTETR"/>
</dbReference>
<dbReference type="EMBL" id="JAGGLR010000048">
    <property type="protein sequence ID" value="MBP2068675.1"/>
    <property type="molecule type" value="Genomic_DNA"/>
</dbReference>
<gene>
    <name evidence="7" type="ORF">J2Z30_009757</name>
    <name evidence="6" type="ORF">SIRAN3736</name>
</gene>
<proteinExistence type="predicted"/>
<keyword evidence="3" id="KW-0804">Transcription</keyword>
<evidence type="ECO:0000256" key="3">
    <source>
        <dbReference type="ARBA" id="ARBA00023163"/>
    </source>
</evidence>
<reference evidence="7 8" key="2">
    <citation type="submission" date="2021-03" db="EMBL/GenBank/DDBJ databases">
        <title>Genomic Encyclopedia of Type Strains, Phase IV (KMG-IV): sequencing the most valuable type-strain genomes for metagenomic binning, comparative biology and taxonomic classification.</title>
        <authorList>
            <person name="Goeker M."/>
        </authorList>
    </citation>
    <scope>NUCLEOTIDE SEQUENCE [LARGE SCALE GENOMIC DNA]</scope>
    <source>
        <strain evidence="7 8">DSM 41954</strain>
    </source>
</reference>
<feature type="domain" description="HTH tetR-type" evidence="5">
    <location>
        <begin position="14"/>
        <end position="74"/>
    </location>
</feature>
<dbReference type="AlphaFoldDB" id="A0A060ZLI1"/>
<sequence length="204" mass="22252">MTSSPTSRRAEYAEATRAAIVEAARQLFAQQGYFATTVEDIAKTARVAPATVYAVGGGKQGLISTLVDLWSQAPIVEETHRRRAELTDADEILRNAAATVRSMREEYGDIMRVVLATAPHHAAVAEGLHVATGRYRDAVAALARRLDEVGGLHPDCTVERATDVLWFYFGYAGFFTLVDDSGWTFDQAEHWLTRQAGAALRAAP</sequence>
<dbReference type="GO" id="GO:0003700">
    <property type="term" value="F:DNA-binding transcription factor activity"/>
    <property type="evidence" value="ECO:0007669"/>
    <property type="project" value="TreeGrafter"/>
</dbReference>
<dbReference type="Pfam" id="PF00440">
    <property type="entry name" value="TetR_N"/>
    <property type="match status" value="1"/>
</dbReference>
<protein>
    <submittedName>
        <fullName evidence="6 7">Transcriptional regulator</fullName>
    </submittedName>
</protein>
<evidence type="ECO:0000256" key="4">
    <source>
        <dbReference type="PROSITE-ProRule" id="PRU00335"/>
    </source>
</evidence>
<name>A0A060ZLI1_9ACTN</name>
<keyword evidence="1" id="KW-0805">Transcription regulation</keyword>
<keyword evidence="2 4" id="KW-0238">DNA-binding</keyword>
<reference evidence="6" key="1">
    <citation type="submission" date="2014-05" db="EMBL/GenBank/DDBJ databases">
        <authorList>
            <person name="Horn Fabian"/>
        </authorList>
    </citation>
    <scope>NUCLEOTIDE SEQUENCE</scope>
</reference>
<evidence type="ECO:0000313" key="8">
    <source>
        <dbReference type="Proteomes" id="UP000756710"/>
    </source>
</evidence>
<keyword evidence="8" id="KW-1185">Reference proteome</keyword>
<dbReference type="InterPro" id="IPR001647">
    <property type="entry name" value="HTH_TetR"/>
</dbReference>
<dbReference type="HOGENOM" id="CLU_107911_0_0_11"/>
<organism evidence="6">
    <name type="scientific">Streptomyces iranensis</name>
    <dbReference type="NCBI Taxonomy" id="576784"/>
    <lineage>
        <taxon>Bacteria</taxon>
        <taxon>Bacillati</taxon>
        <taxon>Actinomycetota</taxon>
        <taxon>Actinomycetes</taxon>
        <taxon>Kitasatosporales</taxon>
        <taxon>Streptomycetaceae</taxon>
        <taxon>Streptomyces</taxon>
        <taxon>Streptomyces violaceusniger group</taxon>
    </lineage>
</organism>
<dbReference type="InterPro" id="IPR050109">
    <property type="entry name" value="HTH-type_TetR-like_transc_reg"/>
</dbReference>
<dbReference type="SUPFAM" id="SSF48498">
    <property type="entry name" value="Tetracyclin repressor-like, C-terminal domain"/>
    <property type="match status" value="1"/>
</dbReference>
<evidence type="ECO:0000313" key="6">
    <source>
        <dbReference type="EMBL" id="CDR06868.1"/>
    </source>
</evidence>
<dbReference type="Gene3D" id="1.10.10.60">
    <property type="entry name" value="Homeodomain-like"/>
    <property type="match status" value="1"/>
</dbReference>
<dbReference type="InterPro" id="IPR009057">
    <property type="entry name" value="Homeodomain-like_sf"/>
</dbReference>
<dbReference type="PANTHER" id="PTHR30055">
    <property type="entry name" value="HTH-TYPE TRANSCRIPTIONAL REGULATOR RUTR"/>
    <property type="match status" value="1"/>
</dbReference>
<dbReference type="InterPro" id="IPR036271">
    <property type="entry name" value="Tet_transcr_reg_TetR-rel_C_sf"/>
</dbReference>
<evidence type="ECO:0000256" key="1">
    <source>
        <dbReference type="ARBA" id="ARBA00023015"/>
    </source>
</evidence>
<dbReference type="EMBL" id="LK022848">
    <property type="protein sequence ID" value="CDR06868.1"/>
    <property type="molecule type" value="Genomic_DNA"/>
</dbReference>
<evidence type="ECO:0000313" key="7">
    <source>
        <dbReference type="EMBL" id="MBP2068675.1"/>
    </source>
</evidence>
<dbReference type="PROSITE" id="PS50977">
    <property type="entry name" value="HTH_TETR_2"/>
    <property type="match status" value="1"/>
</dbReference>
<evidence type="ECO:0000256" key="2">
    <source>
        <dbReference type="ARBA" id="ARBA00023125"/>
    </source>
</evidence>
<evidence type="ECO:0000259" key="5">
    <source>
        <dbReference type="PROSITE" id="PS50977"/>
    </source>
</evidence>
<dbReference type="Proteomes" id="UP000756710">
    <property type="component" value="Unassembled WGS sequence"/>
</dbReference>